<proteinExistence type="predicted"/>
<comment type="caution">
    <text evidence="2">The sequence shown here is derived from an EMBL/GenBank/DDBJ whole genome shotgun (WGS) entry which is preliminary data.</text>
</comment>
<evidence type="ECO:0000313" key="2">
    <source>
        <dbReference type="EMBL" id="KAI1725712.1"/>
    </source>
</evidence>
<keyword evidence="3" id="KW-1185">Reference proteome</keyword>
<dbReference type="InterPro" id="IPR028938">
    <property type="entry name" value="Rsf1-like"/>
</dbReference>
<sequence length="626" mass="70797">MSMKRSLRVSKDFGASKLANCFVDKASASYQNSPDFVEVFAFCKKIGKFFNIPSISFVDLEQALDYETQNQGFGKESWVRSKTLYNLYKAFLGWFGMLSADMTDVEVSEKLQTILNQSKSLVGMDFYERIPSSFLENHATADVCALLPEHKLAILCALIDSLLSMCDPQEMSENIPADVLCIVPLAVDSSKNKLWYFGDTYLFLERAKAEKEPSSKKGRTSNKVQKDVNEANARLFSGGKFVIICKTSSDWTRLIEAYEQQVDVAETLSKQLDGIVALENKRLRQEMVNSTIVRASTRIAKKTEEKKRDEELARQRQEEEMRREKEEHKRLAEEQKRLAQERKRILLERGTIAEASEINSTIKTLSREERVRLREQRRLQQQIDGIQQDTQCSPQPTRMHYPGTSLSENSVEHASAPSNSIPVLSMASPTFGENGIKLSQLAPKMPTAVNGGSPSPTAKNQFSEMDKSKIRGALGIEQKTKPISSDVMHNGAYVLPNVKKYMDRRVEVRPYTVANIDPAYKSPGVVFSNGIKTYRVVQNHGPHNVYYIPARPANSPQNVNAVDKVYSTAPNRAMSLPYSNVQKYSQSTTMQGRQTFGSDHDYFVGPGYWQENEDQNSFESQIRRNL</sequence>
<feature type="region of interest" description="Disordered" evidence="1">
    <location>
        <begin position="304"/>
        <end position="330"/>
    </location>
</feature>
<name>A0AAD4NE67_9BILA</name>
<accession>A0AAD4NE67</accession>
<dbReference type="GO" id="GO:0031213">
    <property type="term" value="C:RSF complex"/>
    <property type="evidence" value="ECO:0007669"/>
    <property type="project" value="InterPro"/>
</dbReference>
<dbReference type="GO" id="GO:0006355">
    <property type="term" value="P:regulation of DNA-templated transcription"/>
    <property type="evidence" value="ECO:0007669"/>
    <property type="project" value="InterPro"/>
</dbReference>
<evidence type="ECO:0000313" key="3">
    <source>
        <dbReference type="Proteomes" id="UP001201812"/>
    </source>
</evidence>
<dbReference type="PANTHER" id="PTHR14296">
    <property type="entry name" value="REMODELING AND SPACING FACTOR 1"/>
    <property type="match status" value="1"/>
</dbReference>
<reference evidence="2" key="1">
    <citation type="submission" date="2022-01" db="EMBL/GenBank/DDBJ databases">
        <title>Genome Sequence Resource for Two Populations of Ditylenchus destructor, the Migratory Endoparasitic Phytonematode.</title>
        <authorList>
            <person name="Zhang H."/>
            <person name="Lin R."/>
            <person name="Xie B."/>
        </authorList>
    </citation>
    <scope>NUCLEOTIDE SEQUENCE</scope>
    <source>
        <strain evidence="2">BazhouSP</strain>
    </source>
</reference>
<dbReference type="AlphaFoldDB" id="A0AAD4NE67"/>
<evidence type="ECO:0000256" key="1">
    <source>
        <dbReference type="SAM" id="MobiDB-lite"/>
    </source>
</evidence>
<dbReference type="EMBL" id="JAKKPZ010000002">
    <property type="protein sequence ID" value="KAI1725712.1"/>
    <property type="molecule type" value="Genomic_DNA"/>
</dbReference>
<dbReference type="Proteomes" id="UP001201812">
    <property type="component" value="Unassembled WGS sequence"/>
</dbReference>
<organism evidence="2 3">
    <name type="scientific">Ditylenchus destructor</name>
    <dbReference type="NCBI Taxonomy" id="166010"/>
    <lineage>
        <taxon>Eukaryota</taxon>
        <taxon>Metazoa</taxon>
        <taxon>Ecdysozoa</taxon>
        <taxon>Nematoda</taxon>
        <taxon>Chromadorea</taxon>
        <taxon>Rhabditida</taxon>
        <taxon>Tylenchina</taxon>
        <taxon>Tylenchomorpha</taxon>
        <taxon>Sphaerularioidea</taxon>
        <taxon>Anguinidae</taxon>
        <taxon>Anguininae</taxon>
        <taxon>Ditylenchus</taxon>
    </lineage>
</organism>
<protein>
    <submittedName>
        <fullName evidence="2">Uncharacterized protein</fullName>
    </submittedName>
</protein>
<dbReference type="PANTHER" id="PTHR14296:SF3">
    <property type="entry name" value="DIKAR, ISOFORM F"/>
    <property type="match status" value="1"/>
</dbReference>
<gene>
    <name evidence="2" type="ORF">DdX_02388</name>
</gene>